<evidence type="ECO:0000256" key="1">
    <source>
        <dbReference type="ARBA" id="ARBA00004651"/>
    </source>
</evidence>
<evidence type="ECO:0000256" key="4">
    <source>
        <dbReference type="ARBA" id="ARBA00022692"/>
    </source>
</evidence>
<dbReference type="AlphaFoldDB" id="A0A378R697"/>
<protein>
    <submittedName>
        <fullName evidence="9">MscS family inner membrane protein YnaI</fullName>
    </submittedName>
</protein>
<comment type="similarity">
    <text evidence="2">Belongs to the MscS (TC 1.A.23) family.</text>
</comment>
<feature type="transmembrane region" description="Helical" evidence="7">
    <location>
        <begin position="30"/>
        <end position="51"/>
    </location>
</feature>
<evidence type="ECO:0000256" key="6">
    <source>
        <dbReference type="ARBA" id="ARBA00023136"/>
    </source>
</evidence>
<dbReference type="Pfam" id="PF00924">
    <property type="entry name" value="MS_channel_2nd"/>
    <property type="match status" value="1"/>
</dbReference>
<keyword evidence="4 7" id="KW-0812">Transmembrane</keyword>
<dbReference type="GO" id="GO:0005886">
    <property type="term" value="C:plasma membrane"/>
    <property type="evidence" value="ECO:0007669"/>
    <property type="project" value="UniProtKB-SubCell"/>
</dbReference>
<dbReference type="InterPro" id="IPR010920">
    <property type="entry name" value="LSM_dom_sf"/>
</dbReference>
<dbReference type="PANTHER" id="PTHR30566:SF5">
    <property type="entry name" value="MECHANOSENSITIVE ION CHANNEL PROTEIN 1, MITOCHONDRIAL-RELATED"/>
    <property type="match status" value="1"/>
</dbReference>
<dbReference type="RefSeq" id="WP_245953223.1">
    <property type="nucleotide sequence ID" value="NZ_UGQE01000001.1"/>
</dbReference>
<evidence type="ECO:0000313" key="10">
    <source>
        <dbReference type="Proteomes" id="UP000255279"/>
    </source>
</evidence>
<feature type="domain" description="Mechanosensitive ion channel MscS" evidence="8">
    <location>
        <begin position="396"/>
        <end position="461"/>
    </location>
</feature>
<dbReference type="SUPFAM" id="SSF82689">
    <property type="entry name" value="Mechanosensitive channel protein MscS (YggB), C-terminal domain"/>
    <property type="match status" value="1"/>
</dbReference>
<keyword evidence="6 7" id="KW-0472">Membrane</keyword>
<dbReference type="InterPro" id="IPR023408">
    <property type="entry name" value="MscS_beta-dom_sf"/>
</dbReference>
<dbReference type="SUPFAM" id="SSF50182">
    <property type="entry name" value="Sm-like ribonucleoproteins"/>
    <property type="match status" value="1"/>
</dbReference>
<accession>A0A378R697</accession>
<feature type="transmembrane region" description="Helical" evidence="7">
    <location>
        <begin position="311"/>
        <end position="329"/>
    </location>
</feature>
<gene>
    <name evidence="9" type="primary">ynaI</name>
    <name evidence="9" type="ORF">NCTC10293_00434</name>
</gene>
<keyword evidence="3" id="KW-1003">Cell membrane</keyword>
<evidence type="ECO:0000256" key="7">
    <source>
        <dbReference type="SAM" id="Phobius"/>
    </source>
</evidence>
<dbReference type="InterPro" id="IPR011014">
    <property type="entry name" value="MscS_channel_TM-2"/>
</dbReference>
<dbReference type="Gene3D" id="1.10.287.1260">
    <property type="match status" value="1"/>
</dbReference>
<evidence type="ECO:0000256" key="2">
    <source>
        <dbReference type="ARBA" id="ARBA00008017"/>
    </source>
</evidence>
<evidence type="ECO:0000256" key="5">
    <source>
        <dbReference type="ARBA" id="ARBA00022989"/>
    </source>
</evidence>
<evidence type="ECO:0000313" key="9">
    <source>
        <dbReference type="EMBL" id="STZ10111.1"/>
    </source>
</evidence>
<feature type="transmembrane region" description="Helical" evidence="7">
    <location>
        <begin position="275"/>
        <end position="299"/>
    </location>
</feature>
<dbReference type="GO" id="GO:0008381">
    <property type="term" value="F:mechanosensitive monoatomic ion channel activity"/>
    <property type="evidence" value="ECO:0007669"/>
    <property type="project" value="UniProtKB-ARBA"/>
</dbReference>
<comment type="subcellular location">
    <subcellularLocation>
        <location evidence="1">Cell membrane</location>
        <topology evidence="1">Multi-pass membrane protein</topology>
    </subcellularLocation>
</comment>
<dbReference type="SUPFAM" id="SSF82861">
    <property type="entry name" value="Mechanosensitive channel protein MscS (YggB), transmembrane region"/>
    <property type="match status" value="1"/>
</dbReference>
<evidence type="ECO:0000256" key="3">
    <source>
        <dbReference type="ARBA" id="ARBA00022475"/>
    </source>
</evidence>
<dbReference type="EMBL" id="UGQE01000001">
    <property type="protein sequence ID" value="STZ10111.1"/>
    <property type="molecule type" value="Genomic_DNA"/>
</dbReference>
<organism evidence="9 10">
    <name type="scientific">Moraxella caviae</name>
    <dbReference type="NCBI Taxonomy" id="34060"/>
    <lineage>
        <taxon>Bacteria</taxon>
        <taxon>Pseudomonadati</taxon>
        <taxon>Pseudomonadota</taxon>
        <taxon>Gammaproteobacteria</taxon>
        <taxon>Moraxellales</taxon>
        <taxon>Moraxellaceae</taxon>
        <taxon>Moraxella</taxon>
    </lineage>
</organism>
<proteinExistence type="inferred from homology"/>
<dbReference type="PANTHER" id="PTHR30566">
    <property type="entry name" value="YNAI-RELATED MECHANOSENSITIVE ION CHANNEL"/>
    <property type="match status" value="1"/>
</dbReference>
<dbReference type="Proteomes" id="UP000255279">
    <property type="component" value="Unassembled WGS sequence"/>
</dbReference>
<dbReference type="Gene3D" id="2.30.30.60">
    <property type="match status" value="1"/>
</dbReference>
<keyword evidence="5 7" id="KW-1133">Transmembrane helix</keyword>
<name>A0A378R697_9GAMM</name>
<feature type="transmembrane region" description="Helical" evidence="7">
    <location>
        <begin position="350"/>
        <end position="369"/>
    </location>
</feature>
<evidence type="ECO:0000259" key="8">
    <source>
        <dbReference type="Pfam" id="PF00924"/>
    </source>
</evidence>
<dbReference type="InterPro" id="IPR011066">
    <property type="entry name" value="MscS_channel_C_sf"/>
</dbReference>
<sequence length="577" mass="63670">MIKTAQHTTKLAAHHAMHSRFDDKSTAKRLVFRLIAPLLIVVLAFGAMFSVQAASVASALTGDEAQSVQASKDSFGRDTPRGTVQGFIRAIANHDNELAANYLDGRFLANTDTPNAEIVTRLKNALDAGGKLDPDLQISGAADGNLSDNLPADIDKVGTIHLMNQQFDILLAKRVSDDGVVFWQFAGETLEKLPSDTRQTPTLAQRFGVDKLGDGVLGSNVNGVFGVKSGELVALLMLVLMLGVVVYAAVWVLYGVWKVGYVSLRKKEFRVTPKIILPLTVIIVSFLLPEAMVRLGVPVTLRSSFGRVNEILAWGAAAWLALRLLDALFNRAEARSLRLNRPEQVSILNLLRKIAKVLMLILAMIIIFGNLGFDLTTGIAALGVGGLALAFGAQKTIENLIGSVVVVADRPVRVGDYCRFGTMEGTVIDIGIRSTRLRTLNRTIVTVPNGEFSALQIENYAKRDMFYFFHNLYLKRSANPREIGRLIKDLQEFLERHPYVNDEWTLVRLSELRQDCYVVEMRCYVATLDVSEFYVKQSEMLIDVLHKVSEYDVEHALPSQEIAIKTDADAKVDDLAQ</sequence>
<reference evidence="9 10" key="1">
    <citation type="submission" date="2018-06" db="EMBL/GenBank/DDBJ databases">
        <authorList>
            <consortium name="Pathogen Informatics"/>
            <person name="Doyle S."/>
        </authorList>
    </citation>
    <scope>NUCLEOTIDE SEQUENCE [LARGE SCALE GENOMIC DNA]</scope>
    <source>
        <strain evidence="9 10">NCTC10293</strain>
    </source>
</reference>
<feature type="transmembrane region" description="Helical" evidence="7">
    <location>
        <begin position="232"/>
        <end position="254"/>
    </location>
</feature>
<dbReference type="InterPro" id="IPR006685">
    <property type="entry name" value="MscS_channel_2nd"/>
</dbReference>